<gene>
    <name evidence="4" type="ORF">ACFPVY_15310</name>
</gene>
<evidence type="ECO:0000313" key="5">
    <source>
        <dbReference type="Proteomes" id="UP001596287"/>
    </source>
</evidence>
<dbReference type="PANTHER" id="PTHR12526">
    <property type="entry name" value="GLYCOSYLTRANSFERASE"/>
    <property type="match status" value="1"/>
</dbReference>
<dbReference type="RefSeq" id="WP_379793003.1">
    <property type="nucleotide sequence ID" value="NZ_JBHSQB010000010.1"/>
</dbReference>
<dbReference type="GO" id="GO:0016757">
    <property type="term" value="F:glycosyltransferase activity"/>
    <property type="evidence" value="ECO:0007669"/>
    <property type="project" value="UniProtKB-KW"/>
</dbReference>
<evidence type="ECO:0000313" key="4">
    <source>
        <dbReference type="EMBL" id="MFC6098022.1"/>
    </source>
</evidence>
<dbReference type="Proteomes" id="UP001596287">
    <property type="component" value="Unassembled WGS sequence"/>
</dbReference>
<dbReference type="Pfam" id="PF00534">
    <property type="entry name" value="Glycos_transf_1"/>
    <property type="match status" value="1"/>
</dbReference>
<dbReference type="EMBL" id="JBHSQB010000010">
    <property type="protein sequence ID" value="MFC6098022.1"/>
    <property type="molecule type" value="Genomic_DNA"/>
</dbReference>
<name>A0ABW1PSN7_9FLAO</name>
<dbReference type="PANTHER" id="PTHR12526:SF629">
    <property type="entry name" value="TEICHURONIC ACID BIOSYNTHESIS GLYCOSYLTRANSFERASE TUAH-RELATED"/>
    <property type="match status" value="1"/>
</dbReference>
<evidence type="ECO:0000256" key="2">
    <source>
        <dbReference type="ARBA" id="ARBA00022679"/>
    </source>
</evidence>
<reference evidence="5" key="1">
    <citation type="journal article" date="2019" name="Int. J. Syst. Evol. Microbiol.">
        <title>The Global Catalogue of Microorganisms (GCM) 10K type strain sequencing project: providing services to taxonomists for standard genome sequencing and annotation.</title>
        <authorList>
            <consortium name="The Broad Institute Genomics Platform"/>
            <consortium name="The Broad Institute Genome Sequencing Center for Infectious Disease"/>
            <person name="Wu L."/>
            <person name="Ma J."/>
        </authorList>
    </citation>
    <scope>NUCLEOTIDE SEQUENCE [LARGE SCALE GENOMIC DNA]</scope>
    <source>
        <strain evidence="5">CCUG 49679</strain>
    </source>
</reference>
<evidence type="ECO:0000259" key="3">
    <source>
        <dbReference type="Pfam" id="PF00534"/>
    </source>
</evidence>
<sequence>MKSLLYIGNKLSVHGLSVTTIETLGPLLESEGYSVKYASSKNNKLFRLLEMLKVTFQLRNKVDYILIDTYSTSNFWYAFFVSQLARILDVKYIPILHGGNLPNRLEKSKWFSKQIFKNSYKNVSPSQYLLEAFISNGFSNTIYIPNTIQIENYQFKLRSKVAPKLLWVRSFAKIYNPKMAVEVFKIVKEKFLEATLCMIGPDKDGSLAATKELAKQYNLDIEFTGKLSKEDWILRATEYDIFINTTHFDNMPVSVIEAMALGLLVVSTNVGGLNYLLEDKKDAFLVNDNDYISMAETIFFLCKNPELSLKSSQFAREKVIGFDWNFVKNKWNETII</sequence>
<evidence type="ECO:0000256" key="1">
    <source>
        <dbReference type="ARBA" id="ARBA00022676"/>
    </source>
</evidence>
<accession>A0ABW1PSN7</accession>
<dbReference type="EC" id="2.4.-.-" evidence="4"/>
<proteinExistence type="predicted"/>
<keyword evidence="5" id="KW-1185">Reference proteome</keyword>
<dbReference type="SUPFAM" id="SSF53756">
    <property type="entry name" value="UDP-Glycosyltransferase/glycogen phosphorylase"/>
    <property type="match status" value="1"/>
</dbReference>
<keyword evidence="2 4" id="KW-0808">Transferase</keyword>
<organism evidence="4 5">
    <name type="scientific">Flavobacterium qiangtangense</name>
    <dbReference type="NCBI Taxonomy" id="1442595"/>
    <lineage>
        <taxon>Bacteria</taxon>
        <taxon>Pseudomonadati</taxon>
        <taxon>Bacteroidota</taxon>
        <taxon>Flavobacteriia</taxon>
        <taxon>Flavobacteriales</taxon>
        <taxon>Flavobacteriaceae</taxon>
        <taxon>Flavobacterium</taxon>
    </lineage>
</organism>
<feature type="domain" description="Glycosyl transferase family 1" evidence="3">
    <location>
        <begin position="153"/>
        <end position="317"/>
    </location>
</feature>
<comment type="caution">
    <text evidence="4">The sequence shown here is derived from an EMBL/GenBank/DDBJ whole genome shotgun (WGS) entry which is preliminary data.</text>
</comment>
<keyword evidence="1 4" id="KW-0328">Glycosyltransferase</keyword>
<dbReference type="InterPro" id="IPR001296">
    <property type="entry name" value="Glyco_trans_1"/>
</dbReference>
<protein>
    <submittedName>
        <fullName evidence="4">Glycosyltransferase family 4 protein</fullName>
        <ecNumber evidence="4">2.4.-.-</ecNumber>
    </submittedName>
</protein>
<dbReference type="CDD" id="cd03801">
    <property type="entry name" value="GT4_PimA-like"/>
    <property type="match status" value="1"/>
</dbReference>
<dbReference type="Gene3D" id="3.40.50.2000">
    <property type="entry name" value="Glycogen Phosphorylase B"/>
    <property type="match status" value="2"/>
</dbReference>